<sequence>MGLATVTSATGHSSNPLAGVNANILGLAHTAIGARVAEPVQLSGQSRHVKTHPSNRCTRGFSVRIKSILSIWIDASTWPARNPRLGFLSQRMRSSSGNQRQTCRLEKVGLVYMSEAKCEISVTRRSNSPNGWQDFYANDGRLM</sequence>
<evidence type="ECO:0000313" key="1">
    <source>
        <dbReference type="EMBL" id="VEL24963.1"/>
    </source>
</evidence>
<proteinExistence type="predicted"/>
<dbReference type="AlphaFoldDB" id="A0A3S5FEF1"/>
<dbReference type="Proteomes" id="UP000784294">
    <property type="component" value="Unassembled WGS sequence"/>
</dbReference>
<evidence type="ECO:0000313" key="2">
    <source>
        <dbReference type="Proteomes" id="UP000784294"/>
    </source>
</evidence>
<comment type="caution">
    <text evidence="1">The sequence shown here is derived from an EMBL/GenBank/DDBJ whole genome shotgun (WGS) entry which is preliminary data.</text>
</comment>
<accession>A0A3S5FEF1</accession>
<protein>
    <submittedName>
        <fullName evidence="1">Uncharacterized protein</fullName>
    </submittedName>
</protein>
<dbReference type="EMBL" id="CAAALY010070884">
    <property type="protein sequence ID" value="VEL24963.1"/>
    <property type="molecule type" value="Genomic_DNA"/>
</dbReference>
<keyword evidence="2" id="KW-1185">Reference proteome</keyword>
<name>A0A3S5FEF1_9PLAT</name>
<reference evidence="1" key="1">
    <citation type="submission" date="2018-11" db="EMBL/GenBank/DDBJ databases">
        <authorList>
            <consortium name="Pathogen Informatics"/>
        </authorList>
    </citation>
    <scope>NUCLEOTIDE SEQUENCE</scope>
</reference>
<organism evidence="1 2">
    <name type="scientific">Protopolystoma xenopodis</name>
    <dbReference type="NCBI Taxonomy" id="117903"/>
    <lineage>
        <taxon>Eukaryota</taxon>
        <taxon>Metazoa</taxon>
        <taxon>Spiralia</taxon>
        <taxon>Lophotrochozoa</taxon>
        <taxon>Platyhelminthes</taxon>
        <taxon>Monogenea</taxon>
        <taxon>Polyopisthocotylea</taxon>
        <taxon>Polystomatidea</taxon>
        <taxon>Polystomatidae</taxon>
        <taxon>Protopolystoma</taxon>
    </lineage>
</organism>
<gene>
    <name evidence="1" type="ORF">PXEA_LOCUS18403</name>
</gene>